<evidence type="ECO:0000313" key="2">
    <source>
        <dbReference type="Proteomes" id="UP000546252"/>
    </source>
</evidence>
<reference evidence="1 2" key="1">
    <citation type="submission" date="2020-08" db="EMBL/GenBank/DDBJ databases">
        <title>Sequencing the genomes of 1000 actinobacteria strains.</title>
        <authorList>
            <person name="Klenk H.-P."/>
        </authorList>
    </citation>
    <scope>NUCLEOTIDE SEQUENCE [LARGE SCALE GENOMIC DNA]</scope>
    <source>
        <strain evidence="1 2">DSM 19081</strain>
    </source>
</reference>
<accession>A0A839FHV0</accession>
<proteinExistence type="predicted"/>
<dbReference type="Proteomes" id="UP000546252">
    <property type="component" value="Unassembled WGS sequence"/>
</dbReference>
<organism evidence="1 2">
    <name type="scientific">Nesterenkonia jeotgali</name>
    <dbReference type="NCBI Taxonomy" id="317018"/>
    <lineage>
        <taxon>Bacteria</taxon>
        <taxon>Bacillati</taxon>
        <taxon>Actinomycetota</taxon>
        <taxon>Actinomycetes</taxon>
        <taxon>Micrococcales</taxon>
        <taxon>Micrococcaceae</taxon>
        <taxon>Nesterenkonia</taxon>
    </lineage>
</organism>
<protein>
    <submittedName>
        <fullName evidence="1">Uncharacterized protein</fullName>
    </submittedName>
</protein>
<dbReference type="AlphaFoldDB" id="A0A839FHV0"/>
<sequence>MTLTTEQINQLNAWASGSLPLMAAVHLLTSSPQREKLWPALVRTRHDDTPWLALDSAPTLVDSFGFSSGERAVALLVIELGEQDTGVSLADLLSSLDQANARAFYESARLLTHGR</sequence>
<comment type="caution">
    <text evidence="1">The sequence shown here is derived from an EMBL/GenBank/DDBJ whole genome shotgun (WGS) entry which is preliminary data.</text>
</comment>
<gene>
    <name evidence="1" type="ORF">HNR24_001281</name>
</gene>
<dbReference type="EMBL" id="JACJIH010000001">
    <property type="protein sequence ID" value="MBA8921348.1"/>
    <property type="molecule type" value="Genomic_DNA"/>
</dbReference>
<name>A0A839FHV0_9MICC</name>
<evidence type="ECO:0000313" key="1">
    <source>
        <dbReference type="EMBL" id="MBA8921348.1"/>
    </source>
</evidence>
<dbReference type="RefSeq" id="WP_182495362.1">
    <property type="nucleotide sequence ID" value="NZ_BAAAKT010000004.1"/>
</dbReference>